<reference evidence="5" key="2">
    <citation type="submission" date="2025-04" db="UniProtKB">
        <authorList>
            <consortium name="RefSeq"/>
        </authorList>
    </citation>
    <scope>IDENTIFICATION</scope>
    <source>
        <strain evidence="5">USDA-PBARC FA_bdor</strain>
        <tissue evidence="5">Whole organism</tissue>
    </source>
</reference>
<proteinExistence type="predicted"/>
<dbReference type="GO" id="GO:0030008">
    <property type="term" value="C:TRAPP complex"/>
    <property type="evidence" value="ECO:0007669"/>
    <property type="project" value="TreeGrafter"/>
</dbReference>
<dbReference type="GO" id="GO:0005794">
    <property type="term" value="C:Golgi apparatus"/>
    <property type="evidence" value="ECO:0007669"/>
    <property type="project" value="TreeGrafter"/>
</dbReference>
<dbReference type="PANTHER" id="PTHR21581">
    <property type="entry name" value="D-ALANYL-D-ALANINE CARBOXYPEPTIDASE"/>
    <property type="match status" value="1"/>
</dbReference>
<evidence type="ECO:0000256" key="1">
    <source>
        <dbReference type="PROSITE-ProRule" id="PRU00339"/>
    </source>
</evidence>
<dbReference type="Gene3D" id="1.25.40.10">
    <property type="entry name" value="Tetratricopeptide repeat domain"/>
    <property type="match status" value="1"/>
</dbReference>
<dbReference type="PANTHER" id="PTHR21581:SF6">
    <property type="entry name" value="TRAFFICKING PROTEIN PARTICLE COMPLEX SUBUNIT 12"/>
    <property type="match status" value="1"/>
</dbReference>
<dbReference type="InterPro" id="IPR011990">
    <property type="entry name" value="TPR-like_helical_dom_sf"/>
</dbReference>
<accession>A0A0C9QWN8</accession>
<evidence type="ECO:0000313" key="5">
    <source>
        <dbReference type="RefSeq" id="XP_011307775.1"/>
    </source>
</evidence>
<dbReference type="PROSITE" id="PS50005">
    <property type="entry name" value="TPR"/>
    <property type="match status" value="1"/>
</dbReference>
<keyword evidence="1" id="KW-0802">TPR repeat</keyword>
<dbReference type="SUPFAM" id="SSF48452">
    <property type="entry name" value="TPR-like"/>
    <property type="match status" value="1"/>
</dbReference>
<accession>A0A9R1TE87</accession>
<evidence type="ECO:0000313" key="4">
    <source>
        <dbReference type="Proteomes" id="UP000694866"/>
    </source>
</evidence>
<name>A0A0C9QWN8_9HYME</name>
<evidence type="ECO:0000313" key="3">
    <source>
        <dbReference type="EMBL" id="JAG77916.1"/>
    </source>
</evidence>
<dbReference type="EMBL" id="GBYB01008149">
    <property type="protein sequence ID" value="JAG77916.1"/>
    <property type="molecule type" value="Transcribed_RNA"/>
</dbReference>
<dbReference type="InterPro" id="IPR019734">
    <property type="entry name" value="TPR_rpt"/>
</dbReference>
<gene>
    <name evidence="3" type="primary">Trappc12</name>
    <name evidence="5" type="synonym">LOC105269327</name>
    <name evidence="3" type="ORF">g.54163</name>
</gene>
<evidence type="ECO:0000256" key="2">
    <source>
        <dbReference type="SAM" id="MobiDB-lite"/>
    </source>
</evidence>
<dbReference type="RefSeq" id="XP_011307775.1">
    <property type="nucleotide sequence ID" value="XM_011309473.1"/>
</dbReference>
<keyword evidence="4" id="KW-1185">Reference proteome</keyword>
<dbReference type="OrthoDB" id="428342at2759"/>
<dbReference type="KEGG" id="fas:105269327"/>
<organism evidence="3">
    <name type="scientific">Fopius arisanus</name>
    <dbReference type="NCBI Taxonomy" id="64838"/>
    <lineage>
        <taxon>Eukaryota</taxon>
        <taxon>Metazoa</taxon>
        <taxon>Ecdysozoa</taxon>
        <taxon>Arthropoda</taxon>
        <taxon>Hexapoda</taxon>
        <taxon>Insecta</taxon>
        <taxon>Pterygota</taxon>
        <taxon>Neoptera</taxon>
        <taxon>Endopterygota</taxon>
        <taxon>Hymenoptera</taxon>
        <taxon>Apocrita</taxon>
        <taxon>Ichneumonoidea</taxon>
        <taxon>Braconidae</taxon>
        <taxon>Opiinae</taxon>
        <taxon>Fopius</taxon>
    </lineage>
</organism>
<dbReference type="Proteomes" id="UP000694866">
    <property type="component" value="Unplaced"/>
</dbReference>
<reference evidence="3" key="1">
    <citation type="submission" date="2015-01" db="EMBL/GenBank/DDBJ databases">
        <title>Transcriptome Assembly of Fopius arisanus.</title>
        <authorList>
            <person name="Geib S."/>
        </authorList>
    </citation>
    <scope>NUCLEOTIDE SEQUENCE</scope>
</reference>
<sequence>MMENSEQQKAEGPQQLGRYFENTPPTVFDEIVSHREVPELDLEGINPLVGPSFLKSDFEMERPSDLSVPDYHRDAWIPSDTTRKILLSIATSPPGGSPPNRENLTMPGLTLQGDILDATREASIHYYGEDEHMHRNVLTASDVTQDERGLRNLIQAGCYRAAVNLSGRLLGVYGQGFGKIDHPSKHTPHSLQLWYTRLSLLSKLRQVEVLKAEHQAFGNLDKPDMYFSFHPELYGTRHGSMASFSFRLLLAEIPSFCGCHRESLDKLYAILGTVNHILENLGQGLSEEGGKATCSPVEREDSVKLWSRRRSKIMISIVNCAVAARNFVLAIEVLEEISEFPNWQDEQLEIFKLALGRLHLFLGDIPAAEGKLLSKDTSRNTTSREWINRGLMAVTQNAFQEAHDCFQVALKQEPDNVMVVNNMSVCLLYTGKLQAAVCLLENVVKKNPIRNLQEPIILNMSTLYELNTTHCRQIKLQLLKQMNRYKGDAIDIQCLKLV</sequence>
<feature type="region of interest" description="Disordered" evidence="2">
    <location>
        <begin position="1"/>
        <end position="21"/>
    </location>
</feature>
<feature type="repeat" description="TPR" evidence="1">
    <location>
        <begin position="383"/>
        <end position="416"/>
    </location>
</feature>
<dbReference type="AlphaFoldDB" id="A0A0C9QWN8"/>
<dbReference type="GeneID" id="105269327"/>
<protein>
    <submittedName>
        <fullName evidence="5">Trafficking protein particle complex subunit 12</fullName>
    </submittedName>
    <submittedName>
        <fullName evidence="3">Trappc12 protein</fullName>
    </submittedName>
</protein>